<dbReference type="EMBL" id="BARU01035595">
    <property type="protein sequence ID" value="GAH82319.1"/>
    <property type="molecule type" value="Genomic_DNA"/>
</dbReference>
<protein>
    <submittedName>
        <fullName evidence="1">Uncharacterized protein</fullName>
    </submittedName>
</protein>
<proteinExistence type="predicted"/>
<name>X1E851_9ZZZZ</name>
<gene>
    <name evidence="1" type="ORF">S03H2_00820</name>
    <name evidence="2" type="ORF">S03H2_55690</name>
</gene>
<dbReference type="AlphaFoldDB" id="X1E851"/>
<dbReference type="EMBL" id="BARU01000201">
    <property type="protein sequence ID" value="GAH28777.1"/>
    <property type="molecule type" value="Genomic_DNA"/>
</dbReference>
<organism evidence="1">
    <name type="scientific">marine sediment metagenome</name>
    <dbReference type="NCBI Taxonomy" id="412755"/>
    <lineage>
        <taxon>unclassified sequences</taxon>
        <taxon>metagenomes</taxon>
        <taxon>ecological metagenomes</taxon>
    </lineage>
</organism>
<accession>X1E851</accession>
<evidence type="ECO:0000313" key="1">
    <source>
        <dbReference type="EMBL" id="GAH28777.1"/>
    </source>
</evidence>
<comment type="caution">
    <text evidence="1">The sequence shown here is derived from an EMBL/GenBank/DDBJ whole genome shotgun (WGS) entry which is preliminary data.</text>
</comment>
<reference evidence="1" key="1">
    <citation type="journal article" date="2014" name="Front. Microbiol.">
        <title>High frequency of phylogenetically diverse reductive dehalogenase-homologous genes in deep subseafloor sedimentary metagenomes.</title>
        <authorList>
            <person name="Kawai M."/>
            <person name="Futagami T."/>
            <person name="Toyoda A."/>
            <person name="Takaki Y."/>
            <person name="Nishi S."/>
            <person name="Hori S."/>
            <person name="Arai W."/>
            <person name="Tsubouchi T."/>
            <person name="Morono Y."/>
            <person name="Uchiyama I."/>
            <person name="Ito T."/>
            <person name="Fujiyama A."/>
            <person name="Inagaki F."/>
            <person name="Takami H."/>
        </authorList>
    </citation>
    <scope>NUCLEOTIDE SEQUENCE</scope>
    <source>
        <strain evidence="1">Expedition CK06-06</strain>
    </source>
</reference>
<evidence type="ECO:0000313" key="2">
    <source>
        <dbReference type="EMBL" id="GAH82319.1"/>
    </source>
</evidence>
<sequence>MKEAPAYKKIDDILKLPIAKNRCINCNTFPMRVMNKGGGLVCPNCKKQFWESPEENFVRIIYENYVE</sequence>